<dbReference type="EMBL" id="FPHN01000073">
    <property type="protein sequence ID" value="SFV57045.1"/>
    <property type="molecule type" value="Genomic_DNA"/>
</dbReference>
<evidence type="ECO:0000256" key="3">
    <source>
        <dbReference type="ARBA" id="ARBA00022989"/>
    </source>
</evidence>
<keyword evidence="2 5" id="KW-0812">Transmembrane</keyword>
<dbReference type="InterPro" id="IPR025423">
    <property type="entry name" value="TMEM205-like"/>
</dbReference>
<reference evidence="7" key="1">
    <citation type="submission" date="2016-10" db="EMBL/GenBank/DDBJ databases">
        <authorList>
            <person name="de Groot N.N."/>
        </authorList>
    </citation>
    <scope>NUCLEOTIDE SEQUENCE</scope>
</reference>
<keyword evidence="3 5" id="KW-1133">Transmembrane helix</keyword>
<organism evidence="7">
    <name type="scientific">hydrothermal vent metagenome</name>
    <dbReference type="NCBI Taxonomy" id="652676"/>
    <lineage>
        <taxon>unclassified sequences</taxon>
        <taxon>metagenomes</taxon>
        <taxon>ecological metagenomes</taxon>
    </lineage>
</organism>
<evidence type="ECO:0000256" key="2">
    <source>
        <dbReference type="ARBA" id="ARBA00022692"/>
    </source>
</evidence>
<proteinExistence type="predicted"/>
<protein>
    <submittedName>
        <fullName evidence="7">Membrane protein</fullName>
    </submittedName>
</protein>
<evidence type="ECO:0000259" key="6">
    <source>
        <dbReference type="Pfam" id="PF13664"/>
    </source>
</evidence>
<feature type="domain" description="TMEM205-like" evidence="6">
    <location>
        <begin position="16"/>
        <end position="120"/>
    </location>
</feature>
<comment type="subcellular location">
    <subcellularLocation>
        <location evidence="1">Membrane</location>
    </subcellularLocation>
</comment>
<feature type="transmembrane region" description="Helical" evidence="5">
    <location>
        <begin position="63"/>
        <end position="80"/>
    </location>
</feature>
<evidence type="ECO:0000313" key="7">
    <source>
        <dbReference type="EMBL" id="SFV57045.1"/>
    </source>
</evidence>
<feature type="transmembrane region" description="Helical" evidence="5">
    <location>
        <begin position="92"/>
        <end position="110"/>
    </location>
</feature>
<dbReference type="Pfam" id="PF13664">
    <property type="entry name" value="DUF4149"/>
    <property type="match status" value="1"/>
</dbReference>
<keyword evidence="4 5" id="KW-0472">Membrane</keyword>
<feature type="transmembrane region" description="Helical" evidence="5">
    <location>
        <begin position="12"/>
        <end position="36"/>
    </location>
</feature>
<evidence type="ECO:0000256" key="5">
    <source>
        <dbReference type="SAM" id="Phobius"/>
    </source>
</evidence>
<name>A0A1W1BU87_9ZZZZ</name>
<sequence length="160" mass="17930">MLKKYFKILTMIFIITLGTVLGAGLLAGIVVAPTIFHSELLLGSELLSQYQEGLLMTSVFEKLAYAVNFLVVIAILYEVIKYKAFESDRWSLMTTFLVAGTGLMFTSYYIPDILDMQRMGEAKTLSSAFVHTHLGSEINFKIFAFSTLVLLILNLKKALR</sequence>
<feature type="transmembrane region" description="Helical" evidence="5">
    <location>
        <begin position="138"/>
        <end position="155"/>
    </location>
</feature>
<evidence type="ECO:0000256" key="4">
    <source>
        <dbReference type="ARBA" id="ARBA00023136"/>
    </source>
</evidence>
<evidence type="ECO:0000256" key="1">
    <source>
        <dbReference type="ARBA" id="ARBA00004370"/>
    </source>
</evidence>
<dbReference type="GO" id="GO:0016020">
    <property type="term" value="C:membrane"/>
    <property type="evidence" value="ECO:0007669"/>
    <property type="project" value="UniProtKB-SubCell"/>
</dbReference>
<dbReference type="AlphaFoldDB" id="A0A1W1BU87"/>
<accession>A0A1W1BU87</accession>
<gene>
    <name evidence="7" type="ORF">MNB_SV-14-618</name>
</gene>